<dbReference type="PROSITE" id="PS51094">
    <property type="entry name" value="PTS_EIIA_TYPE_2"/>
    <property type="match status" value="1"/>
</dbReference>
<dbReference type="RefSeq" id="WP_170036577.1">
    <property type="nucleotide sequence ID" value="NZ_JABDTL010000002.1"/>
</dbReference>
<dbReference type="Gene3D" id="3.40.50.620">
    <property type="entry name" value="HUPs"/>
    <property type="match status" value="1"/>
</dbReference>
<dbReference type="InterPro" id="IPR038770">
    <property type="entry name" value="Na+/solute_symporter_sf"/>
</dbReference>
<dbReference type="Pfam" id="PF00999">
    <property type="entry name" value="Na_H_Exchanger"/>
    <property type="match status" value="1"/>
</dbReference>
<keyword evidence="11" id="KW-1185">Reference proteome</keyword>
<dbReference type="Pfam" id="PF00582">
    <property type="entry name" value="Usp"/>
    <property type="match status" value="1"/>
</dbReference>
<comment type="subcellular location">
    <subcellularLocation>
        <location evidence="1">Membrane</location>
        <topology evidence="1">Multi-pass membrane protein</topology>
    </subcellularLocation>
</comment>
<feature type="transmembrane region" description="Helical" evidence="8">
    <location>
        <begin position="219"/>
        <end position="238"/>
    </location>
</feature>
<keyword evidence="10" id="KW-0808">Transferase</keyword>
<keyword evidence="3" id="KW-0050">Antiport</keyword>
<protein>
    <submittedName>
        <fullName evidence="10">Kef-type K+ transport system membrane component KefB/mannitol/fructose-specific phosphotransferase system IIA component (Ntr-type)</fullName>
    </submittedName>
</protein>
<keyword evidence="7 8" id="KW-0472">Membrane</keyword>
<organism evidence="10 11">
    <name type="scientific">Longimicrobium terrae</name>
    <dbReference type="NCBI Taxonomy" id="1639882"/>
    <lineage>
        <taxon>Bacteria</taxon>
        <taxon>Pseudomonadati</taxon>
        <taxon>Gemmatimonadota</taxon>
        <taxon>Longimicrobiia</taxon>
        <taxon>Longimicrobiales</taxon>
        <taxon>Longimicrobiaceae</taxon>
        <taxon>Longimicrobium</taxon>
    </lineage>
</organism>
<keyword evidence="5 8" id="KW-1133">Transmembrane helix</keyword>
<reference evidence="10 11" key="1">
    <citation type="submission" date="2020-08" db="EMBL/GenBank/DDBJ databases">
        <title>Genomic Encyclopedia of Type Strains, Phase IV (KMG-IV): sequencing the most valuable type-strain genomes for metagenomic binning, comparative biology and taxonomic classification.</title>
        <authorList>
            <person name="Goeker M."/>
        </authorList>
    </citation>
    <scope>NUCLEOTIDE SEQUENCE [LARGE SCALE GENOMIC DNA]</scope>
    <source>
        <strain evidence="10 11">DSM 29007</strain>
    </source>
</reference>
<evidence type="ECO:0000256" key="8">
    <source>
        <dbReference type="SAM" id="Phobius"/>
    </source>
</evidence>
<dbReference type="PANTHER" id="PTHR43562:SF4">
    <property type="entry name" value="NA(+)_H(+) ANTIPORTER NHAS5"/>
    <property type="match status" value="1"/>
</dbReference>
<evidence type="ECO:0000313" key="10">
    <source>
        <dbReference type="EMBL" id="MBB6072369.1"/>
    </source>
</evidence>
<evidence type="ECO:0000256" key="1">
    <source>
        <dbReference type="ARBA" id="ARBA00004141"/>
    </source>
</evidence>
<feature type="transmembrane region" description="Helical" evidence="8">
    <location>
        <begin position="16"/>
        <end position="34"/>
    </location>
</feature>
<dbReference type="EMBL" id="JACHIA010000014">
    <property type="protein sequence ID" value="MBB6072369.1"/>
    <property type="molecule type" value="Genomic_DNA"/>
</dbReference>
<evidence type="ECO:0000256" key="6">
    <source>
        <dbReference type="ARBA" id="ARBA00023065"/>
    </source>
</evidence>
<feature type="transmembrane region" description="Helical" evidence="8">
    <location>
        <begin position="335"/>
        <end position="356"/>
    </location>
</feature>
<evidence type="ECO:0000259" key="9">
    <source>
        <dbReference type="PROSITE" id="PS51094"/>
    </source>
</evidence>
<keyword evidence="2" id="KW-0813">Transport</keyword>
<feature type="transmembrane region" description="Helical" evidence="8">
    <location>
        <begin position="123"/>
        <end position="143"/>
    </location>
</feature>
<feature type="transmembrane region" description="Helical" evidence="8">
    <location>
        <begin position="66"/>
        <end position="85"/>
    </location>
</feature>
<evidence type="ECO:0000256" key="5">
    <source>
        <dbReference type="ARBA" id="ARBA00022989"/>
    </source>
</evidence>
<dbReference type="Pfam" id="PF00359">
    <property type="entry name" value="PTS_EIIA_2"/>
    <property type="match status" value="1"/>
</dbReference>
<gene>
    <name evidence="10" type="ORF">HNQ61_004031</name>
</gene>
<feature type="transmembrane region" description="Helical" evidence="8">
    <location>
        <begin position="273"/>
        <end position="295"/>
    </location>
</feature>
<evidence type="ECO:0000256" key="7">
    <source>
        <dbReference type="ARBA" id="ARBA00023136"/>
    </source>
</evidence>
<name>A0A841H3G3_9BACT</name>
<feature type="transmembrane region" description="Helical" evidence="8">
    <location>
        <begin position="188"/>
        <end position="207"/>
    </location>
</feature>
<evidence type="ECO:0000256" key="2">
    <source>
        <dbReference type="ARBA" id="ARBA00022448"/>
    </source>
</evidence>
<dbReference type="InterPro" id="IPR006016">
    <property type="entry name" value="UspA"/>
</dbReference>
<dbReference type="InterPro" id="IPR002178">
    <property type="entry name" value="PTS_EIIA_type-2_dom"/>
</dbReference>
<dbReference type="GO" id="GO:0015297">
    <property type="term" value="F:antiporter activity"/>
    <property type="evidence" value="ECO:0007669"/>
    <property type="project" value="UniProtKB-KW"/>
</dbReference>
<dbReference type="GO" id="GO:0016020">
    <property type="term" value="C:membrane"/>
    <property type="evidence" value="ECO:0007669"/>
    <property type="project" value="UniProtKB-SubCell"/>
</dbReference>
<keyword evidence="6" id="KW-0406">Ion transport</keyword>
<evidence type="ECO:0000313" key="11">
    <source>
        <dbReference type="Proteomes" id="UP000582837"/>
    </source>
</evidence>
<accession>A0A841H3G3</accession>
<proteinExistence type="predicted"/>
<dbReference type="SUPFAM" id="SSF55804">
    <property type="entry name" value="Phoshotransferase/anion transport protein"/>
    <property type="match status" value="1"/>
</dbReference>
<evidence type="ECO:0000256" key="4">
    <source>
        <dbReference type="ARBA" id="ARBA00022692"/>
    </source>
</evidence>
<feature type="transmembrane region" description="Helical" evidence="8">
    <location>
        <begin position="97"/>
        <end position="117"/>
    </location>
</feature>
<dbReference type="SUPFAM" id="SSF52402">
    <property type="entry name" value="Adenine nucleotide alpha hydrolases-like"/>
    <property type="match status" value="1"/>
</dbReference>
<dbReference type="AlphaFoldDB" id="A0A841H3G3"/>
<dbReference type="Gene3D" id="1.20.1530.20">
    <property type="match status" value="1"/>
</dbReference>
<feature type="transmembrane region" description="Helical" evidence="8">
    <location>
        <begin position="368"/>
        <end position="389"/>
    </location>
</feature>
<sequence>MTLSPSLVPTIPFSDPVLIVALATVIFLVVPLLFEKLRVPGIIGLIVAGAAVGPHGFGLLLRDPTIILLGTVGLLYLMLMVGLELDLNEFNRYRNRSIVFGALSFAIPAAAGLAVGLGLGYSLLSALLVASAFASHTLLAFPIASRLGIVRNEAVTTALGGTILTDIMALLLLAVVANSAESGMSLGFWVRLAVPFIIYVAVVLWALPRLGRWFFRRVGEGGAEFVFVLASLFTVSYLAHSAGVEPIIGALLTGLALNRLIPAQGALMNRIHFVGNAVFIPFFLLSVGMLVNVRALTTAKAWTIAVALTAGVVVSKWLATWIAAKIFGYSGDEGWTMFGLSAPHAAGTLAIVLVGFEIGLLDETEVNGVVLMILVTCLAGPWAVARFGARVAERERARPYDADAAPRRILIPLANPKRAEGLMELAFAIRGGDSDEPLLPLTVAPEEGYATEAWVAEAEQMLSHAVHLAASAGVRAVPVTRVDGSVADGIVRGIAETRSTTVVIGWDGRRSGAFAIFGTVLDRLLEQTRQMMVVARLSHPLKLTSRLTVIVPPGLERHPGLAEALGVVHRIASDVGGSLSLLTVQAAPEPLVEAQRAARPAMSAEWRVADDWPSLLASLRESTRADDLTVLVSARRGGPAWHPRLRHLPEQVAESVSADFVALYPPDAVPTADAPGAAVNALAPDRVVDLETADYTQAYARMLASVLEPADARELAGTLVDAERRMTTEIRPGIALPHARIGGLPQPRVVLGVSRAGIRLPRAAHPVRLFVLLLSPEDHPEQHLRALAGIAQVIADPAVTAELLERYAPAHPLDWLRVAD</sequence>
<dbReference type="PANTHER" id="PTHR43562">
    <property type="entry name" value="NAPA-TYPE SODIUM/HYDROGEN ANTIPORTER"/>
    <property type="match status" value="1"/>
</dbReference>
<dbReference type="GO" id="GO:1902600">
    <property type="term" value="P:proton transmembrane transport"/>
    <property type="evidence" value="ECO:0007669"/>
    <property type="project" value="InterPro"/>
</dbReference>
<feature type="transmembrane region" description="Helical" evidence="8">
    <location>
        <begin position="41"/>
        <end position="60"/>
    </location>
</feature>
<keyword evidence="4 8" id="KW-0812">Transmembrane</keyword>
<comment type="caution">
    <text evidence="10">The sequence shown here is derived from an EMBL/GenBank/DDBJ whole genome shotgun (WGS) entry which is preliminary data.</text>
</comment>
<feature type="transmembrane region" description="Helical" evidence="8">
    <location>
        <begin position="301"/>
        <end position="323"/>
    </location>
</feature>
<dbReference type="InterPro" id="IPR016152">
    <property type="entry name" value="PTrfase/Anion_transptr"/>
</dbReference>
<dbReference type="InterPro" id="IPR006153">
    <property type="entry name" value="Cation/H_exchanger_TM"/>
</dbReference>
<dbReference type="GO" id="GO:0016740">
    <property type="term" value="F:transferase activity"/>
    <property type="evidence" value="ECO:0007669"/>
    <property type="project" value="UniProtKB-KW"/>
</dbReference>
<dbReference type="Proteomes" id="UP000582837">
    <property type="component" value="Unassembled WGS sequence"/>
</dbReference>
<feature type="transmembrane region" description="Helical" evidence="8">
    <location>
        <begin position="155"/>
        <end position="176"/>
    </location>
</feature>
<feature type="domain" description="PTS EIIA type-2" evidence="9">
    <location>
        <begin position="675"/>
        <end position="819"/>
    </location>
</feature>
<evidence type="ECO:0000256" key="3">
    <source>
        <dbReference type="ARBA" id="ARBA00022449"/>
    </source>
</evidence>
<dbReference type="InterPro" id="IPR014729">
    <property type="entry name" value="Rossmann-like_a/b/a_fold"/>
</dbReference>
<dbReference type="Gene3D" id="3.40.930.10">
    <property type="entry name" value="Mannitol-specific EII, Chain A"/>
    <property type="match status" value="1"/>
</dbReference>